<dbReference type="EnsemblMetazoa" id="SCAU008805-RA">
    <property type="protein sequence ID" value="SCAU008805-PA"/>
    <property type="gene ID" value="SCAU008805"/>
</dbReference>
<keyword evidence="3" id="KW-1185">Reference proteome</keyword>
<feature type="region of interest" description="Disordered" evidence="1">
    <location>
        <begin position="105"/>
        <end position="151"/>
    </location>
</feature>
<evidence type="ECO:0000313" key="2">
    <source>
        <dbReference type="EnsemblMetazoa" id="SCAU008805-PA"/>
    </source>
</evidence>
<feature type="compositionally biased region" description="Polar residues" evidence="1">
    <location>
        <begin position="166"/>
        <end position="180"/>
    </location>
</feature>
<feature type="region of interest" description="Disordered" evidence="1">
    <location>
        <begin position="166"/>
        <end position="188"/>
    </location>
</feature>
<dbReference type="VEuPathDB" id="VectorBase:SCAU008805"/>
<evidence type="ECO:0000256" key="1">
    <source>
        <dbReference type="SAM" id="MobiDB-lite"/>
    </source>
</evidence>
<organism evidence="2 3">
    <name type="scientific">Stomoxys calcitrans</name>
    <name type="common">Stable fly</name>
    <name type="synonym">Conops calcitrans</name>
    <dbReference type="NCBI Taxonomy" id="35570"/>
    <lineage>
        <taxon>Eukaryota</taxon>
        <taxon>Metazoa</taxon>
        <taxon>Ecdysozoa</taxon>
        <taxon>Arthropoda</taxon>
        <taxon>Hexapoda</taxon>
        <taxon>Insecta</taxon>
        <taxon>Pterygota</taxon>
        <taxon>Neoptera</taxon>
        <taxon>Endopterygota</taxon>
        <taxon>Diptera</taxon>
        <taxon>Brachycera</taxon>
        <taxon>Muscomorpha</taxon>
        <taxon>Muscoidea</taxon>
        <taxon>Muscidae</taxon>
        <taxon>Stomoxys</taxon>
    </lineage>
</organism>
<dbReference type="KEGG" id="scac:106084989"/>
<proteinExistence type="predicted"/>
<protein>
    <submittedName>
        <fullName evidence="2">Uncharacterized protein</fullName>
    </submittedName>
</protein>
<dbReference type="Proteomes" id="UP000095300">
    <property type="component" value="Unassembled WGS sequence"/>
</dbReference>
<sequence>MVCRCPADIITPSSQNCSRYWNHKCHTCFVLKKFCRQLIKDYCRTQFREKYSVFEGGNSINIRIHRTRSQRDKANVHGDLCGTQHWQKVAKGDIANETVCKKPLGTDWERQAQRNKTTQTSNSENIMKPKAKAPKHNHNDKPSLKSPQENRISVIKKVVKDNQKQLSLQINKGQTENSTEVGKKKKTKSQKVLIADRNLSVFGNMESKEINLNANNRNQRKENPKSESMGTSKLNNTQKAINKNAKKKSNKISQEPITAELVSEENKKKSVKKFQNPIPKKKLPAEIYQFFQQSKSKSEKKLHKAIAENENQKPIKTNKINKKNGAKMSPLAPKANKNSSFNRIRDIRTPKNPFENIMITDLRRKVRNGQNLRSPKQIVHSKDLQTKQNMSSPKHQNLRIEKPKIFPNRHEKPSRFDVKPWDILRAAMEQRDQCCVVSQQPTISCACCPWNCESCKCSQ</sequence>
<accession>A0A1I8PK41</accession>
<feature type="region of interest" description="Disordered" evidence="1">
    <location>
        <begin position="210"/>
        <end position="237"/>
    </location>
</feature>
<dbReference type="OrthoDB" id="8060664at2759"/>
<evidence type="ECO:0000313" key="3">
    <source>
        <dbReference type="Proteomes" id="UP000095300"/>
    </source>
</evidence>
<gene>
    <name evidence="2" type="primary">106084989</name>
</gene>
<reference evidence="2" key="1">
    <citation type="submission" date="2020-05" db="UniProtKB">
        <authorList>
            <consortium name="EnsemblMetazoa"/>
        </authorList>
    </citation>
    <scope>IDENTIFICATION</scope>
    <source>
        <strain evidence="2">USDA</strain>
    </source>
</reference>
<feature type="compositionally biased region" description="Polar residues" evidence="1">
    <location>
        <begin position="114"/>
        <end position="125"/>
    </location>
</feature>
<dbReference type="AlphaFoldDB" id="A0A1I8PK41"/>
<name>A0A1I8PK41_STOCA</name>